<dbReference type="Proteomes" id="UP000018721">
    <property type="component" value="Unassembled WGS sequence"/>
</dbReference>
<evidence type="ECO:0000313" key="2">
    <source>
        <dbReference type="Proteomes" id="UP000018721"/>
    </source>
</evidence>
<evidence type="ECO:0000313" key="1">
    <source>
        <dbReference type="EMBL" id="ETI39527.1"/>
    </source>
</evidence>
<comment type="caution">
    <text evidence="1">The sequence shown here is derived from an EMBL/GenBank/DDBJ whole genome shotgun (WGS) entry which is preliminary data.</text>
</comment>
<name>V9EN75_PHYNI</name>
<dbReference type="HOGENOM" id="CLU_3243358_0_0_1"/>
<sequence>MMQLGRITKCKISKGLTDIFVCIFTVVATPQGTSEGRFAPMLS</sequence>
<gene>
    <name evidence="1" type="ORF">F443_14894</name>
</gene>
<dbReference type="EMBL" id="ANIZ01002598">
    <property type="protein sequence ID" value="ETI39527.1"/>
    <property type="molecule type" value="Genomic_DNA"/>
</dbReference>
<dbReference type="AlphaFoldDB" id="V9EN75"/>
<organism evidence="1 2">
    <name type="scientific">Phytophthora nicotianae P1569</name>
    <dbReference type="NCBI Taxonomy" id="1317065"/>
    <lineage>
        <taxon>Eukaryota</taxon>
        <taxon>Sar</taxon>
        <taxon>Stramenopiles</taxon>
        <taxon>Oomycota</taxon>
        <taxon>Peronosporomycetes</taxon>
        <taxon>Peronosporales</taxon>
        <taxon>Peronosporaceae</taxon>
        <taxon>Phytophthora</taxon>
    </lineage>
</organism>
<accession>V9EN75</accession>
<keyword evidence="2" id="KW-1185">Reference proteome</keyword>
<proteinExistence type="predicted"/>
<reference evidence="1 2" key="1">
    <citation type="submission" date="2013-11" db="EMBL/GenBank/DDBJ databases">
        <title>The Genome Sequence of Phytophthora parasitica P1569.</title>
        <authorList>
            <consortium name="The Broad Institute Genomics Platform"/>
            <person name="Russ C."/>
            <person name="Tyler B."/>
            <person name="Panabieres F."/>
            <person name="Shan W."/>
            <person name="Tripathy S."/>
            <person name="Grunwald N."/>
            <person name="Machado M."/>
            <person name="Johnson C.S."/>
            <person name="Arredondo F."/>
            <person name="Hong C."/>
            <person name="Coffey M."/>
            <person name="Young S.K."/>
            <person name="Zeng Q."/>
            <person name="Gargeya S."/>
            <person name="Fitzgerald M."/>
            <person name="Abouelleil A."/>
            <person name="Alvarado L."/>
            <person name="Chapman S.B."/>
            <person name="Gainer-Dewar J."/>
            <person name="Goldberg J."/>
            <person name="Griggs A."/>
            <person name="Gujja S."/>
            <person name="Hansen M."/>
            <person name="Howarth C."/>
            <person name="Imamovic A."/>
            <person name="Ireland A."/>
            <person name="Larimer J."/>
            <person name="McCowan C."/>
            <person name="Murphy C."/>
            <person name="Pearson M."/>
            <person name="Poon T.W."/>
            <person name="Priest M."/>
            <person name="Roberts A."/>
            <person name="Saif S."/>
            <person name="Shea T."/>
            <person name="Sykes S."/>
            <person name="Wortman J."/>
            <person name="Nusbaum C."/>
            <person name="Birren B."/>
        </authorList>
    </citation>
    <scope>NUCLEOTIDE SEQUENCE [LARGE SCALE GENOMIC DNA]</scope>
    <source>
        <strain evidence="1 2">P1569</strain>
    </source>
</reference>
<protein>
    <submittedName>
        <fullName evidence="1">Uncharacterized protein</fullName>
    </submittedName>
</protein>